<dbReference type="PANTHER" id="PTHR30005:SF14">
    <property type="entry name" value="EXOPOLYPHOSPHATASE"/>
    <property type="match status" value="1"/>
</dbReference>
<dbReference type="SUPFAM" id="SSF53067">
    <property type="entry name" value="Actin-like ATPase domain"/>
    <property type="match status" value="2"/>
</dbReference>
<comment type="cofactor">
    <cofactor evidence="1">
        <name>Mg(2+)</name>
        <dbReference type="ChEBI" id="CHEBI:18420"/>
    </cofactor>
</comment>
<dbReference type="Proteomes" id="UP000241885">
    <property type="component" value="Chromosome"/>
</dbReference>
<evidence type="ECO:0000256" key="4">
    <source>
        <dbReference type="ARBA" id="ARBA00011738"/>
    </source>
</evidence>
<dbReference type="EMBL" id="CP028339">
    <property type="protein sequence ID" value="AVR88865.1"/>
    <property type="molecule type" value="Genomic_DNA"/>
</dbReference>
<evidence type="ECO:0000256" key="10">
    <source>
        <dbReference type="ARBA" id="ARBA00047607"/>
    </source>
</evidence>
<sequence length="546" mass="59807">MKIDKAYRGGCALRAPVPRPDRRAGEGVADDAKIAPSGAGGVLRIVMMRDLIAAIDLGSNSFRLQVGCIVNDQIYPLDGLKEAVRLAAGLSPDKMLDLAAQQRGVAALQRFHERLHAFTPQRVRAVATNTLRVAKNSAEFLIRAEAALGFPIEVIAGREEARLIYVGVAHTLPDPHRQQLIVDIGGGSTEFIIGKSFEPVLLESRYMGCVGFSLRFFPDGRIDKRSLRDAELAARRELQTIVQAYREAGWEEAVGSSGTAKALLEILEQNGFSSGGITRDGLERLKAVLLRAGRLDALDLAGLKGDRLPVILGGFAIMSAVFKEFGIERMVFSEGALRLGVLYDLLGRYHHHDLRDATVAAFVRRYGVDTRQAQQVADTACHLLGQLAPEMADPEHLDRRFLRWAAMLHEIGISVAHSSYHKHSAYIVANADMPGFSRMDQARLARLVLSHRGKLERVSSIAADSVDWLLVACLRLAVVVHRARDARGIPPIEMQHEGRGFSVNTPASWLQKRPLTAAALEEERRQWVALGRGLYVRALGARSAAA</sequence>
<dbReference type="GO" id="GO:0004309">
    <property type="term" value="F:exopolyphosphatase activity"/>
    <property type="evidence" value="ECO:0007669"/>
    <property type="project" value="UniProtKB-EC"/>
</dbReference>
<evidence type="ECO:0000256" key="6">
    <source>
        <dbReference type="ARBA" id="ARBA00020416"/>
    </source>
</evidence>
<dbReference type="PANTHER" id="PTHR30005">
    <property type="entry name" value="EXOPOLYPHOSPHATASE"/>
    <property type="match status" value="1"/>
</dbReference>
<comment type="subcellular location">
    <subcellularLocation>
        <location evidence="2">Cell membrane</location>
        <topology evidence="2">Peripheral membrane protein</topology>
    </subcellularLocation>
</comment>
<evidence type="ECO:0000256" key="5">
    <source>
        <dbReference type="ARBA" id="ARBA00012451"/>
    </source>
</evidence>
<dbReference type="CDD" id="cd24053">
    <property type="entry name" value="ASKHA_NBD_EcPPX-GppA-like"/>
    <property type="match status" value="1"/>
</dbReference>
<proteinExistence type="inferred from homology"/>
<dbReference type="InterPro" id="IPR050273">
    <property type="entry name" value="GppA/Ppx_hydrolase"/>
</dbReference>
<evidence type="ECO:0000259" key="11">
    <source>
        <dbReference type="Pfam" id="PF02541"/>
    </source>
</evidence>
<protein>
    <recommendedName>
        <fullName evidence="6">Exopolyphosphatase</fullName>
        <ecNumber evidence="5">3.6.1.11</ecNumber>
    </recommendedName>
</protein>
<dbReference type="InterPro" id="IPR022371">
    <property type="entry name" value="Exopolyphosphatase"/>
</dbReference>
<evidence type="ECO:0000256" key="2">
    <source>
        <dbReference type="ARBA" id="ARBA00004202"/>
    </source>
</evidence>
<dbReference type="Pfam" id="PF21447">
    <property type="entry name" value="Ppx-GppA_III"/>
    <property type="match status" value="1"/>
</dbReference>
<evidence type="ECO:0000256" key="8">
    <source>
        <dbReference type="ARBA" id="ARBA00022801"/>
    </source>
</evidence>
<dbReference type="Pfam" id="PF02541">
    <property type="entry name" value="Ppx-GppA"/>
    <property type="match status" value="1"/>
</dbReference>
<comment type="subunit">
    <text evidence="4">Homodimer.</text>
</comment>
<keyword evidence="14" id="KW-1185">Reference proteome</keyword>
<reference evidence="13 14" key="1">
    <citation type="submission" date="2018-03" db="EMBL/GenBank/DDBJ databases">
        <title>Complete genome sequence of Thauera aromatica, a model organism for studying aromatic compound degradation under denitrifying conditions.</title>
        <authorList>
            <person name="Lo H.-Y."/>
            <person name="Goris T."/>
            <person name="Boll M."/>
            <person name="Mueller J.A."/>
        </authorList>
    </citation>
    <scope>NUCLEOTIDE SEQUENCE [LARGE SCALE GENOMIC DNA]</scope>
    <source>
        <strain evidence="13 14">K172</strain>
    </source>
</reference>
<keyword evidence="9" id="KW-0472">Membrane</keyword>
<dbReference type="InterPro" id="IPR030673">
    <property type="entry name" value="PyroPPase_GppA_Ppx"/>
</dbReference>
<evidence type="ECO:0000259" key="12">
    <source>
        <dbReference type="Pfam" id="PF21447"/>
    </source>
</evidence>
<organism evidence="13 14">
    <name type="scientific">Thauera aromatica K172</name>
    <dbReference type="NCBI Taxonomy" id="44139"/>
    <lineage>
        <taxon>Bacteria</taxon>
        <taxon>Pseudomonadati</taxon>
        <taxon>Pseudomonadota</taxon>
        <taxon>Betaproteobacteria</taxon>
        <taxon>Rhodocyclales</taxon>
        <taxon>Zoogloeaceae</taxon>
        <taxon>Thauera</taxon>
    </lineage>
</organism>
<evidence type="ECO:0000313" key="14">
    <source>
        <dbReference type="Proteomes" id="UP000241885"/>
    </source>
</evidence>
<name>A0A2R4BNG0_THAAR</name>
<comment type="similarity">
    <text evidence="3">Belongs to the GppA/Ppx family.</text>
</comment>
<dbReference type="InterPro" id="IPR043129">
    <property type="entry name" value="ATPase_NBD"/>
</dbReference>
<dbReference type="Gene3D" id="3.30.420.150">
    <property type="entry name" value="Exopolyphosphatase. Domain 2"/>
    <property type="match status" value="1"/>
</dbReference>
<gene>
    <name evidence="13" type="ORF">Tharo_1959</name>
</gene>
<evidence type="ECO:0000313" key="13">
    <source>
        <dbReference type="EMBL" id="AVR88865.1"/>
    </source>
</evidence>
<dbReference type="FunFam" id="3.30.420.150:FF:000001">
    <property type="entry name" value="Guanosine-5'-triphosphate,3'-diphosphate pyrophosphatase"/>
    <property type="match status" value="1"/>
</dbReference>
<keyword evidence="8 13" id="KW-0378">Hydrolase</keyword>
<dbReference type="KEGG" id="tak:Tharo_1959"/>
<evidence type="ECO:0000256" key="7">
    <source>
        <dbReference type="ARBA" id="ARBA00022475"/>
    </source>
</evidence>
<dbReference type="NCBIfam" id="TIGR03706">
    <property type="entry name" value="exo_poly_only"/>
    <property type="match status" value="1"/>
</dbReference>
<dbReference type="InterPro" id="IPR048950">
    <property type="entry name" value="Ppx_GppA_C"/>
</dbReference>
<dbReference type="PIRSF" id="PIRSF001267">
    <property type="entry name" value="Pyrophosphatase_GppA_Ppx"/>
    <property type="match status" value="1"/>
</dbReference>
<feature type="domain" description="Ppx/GppA phosphatase N-terminal" evidence="11">
    <location>
        <begin position="71"/>
        <end position="347"/>
    </location>
</feature>
<dbReference type="GO" id="GO:0006798">
    <property type="term" value="P:polyphosphate catabolic process"/>
    <property type="evidence" value="ECO:0007669"/>
    <property type="project" value="TreeGrafter"/>
</dbReference>
<dbReference type="InterPro" id="IPR003695">
    <property type="entry name" value="Ppx_GppA_N"/>
</dbReference>
<dbReference type="Gene3D" id="3.30.420.40">
    <property type="match status" value="1"/>
</dbReference>
<dbReference type="SUPFAM" id="SSF109604">
    <property type="entry name" value="HD-domain/PDEase-like"/>
    <property type="match status" value="1"/>
</dbReference>
<feature type="domain" description="Ppx/GppA phosphatase C-terminal" evidence="12">
    <location>
        <begin position="355"/>
        <end position="523"/>
    </location>
</feature>
<accession>A0A2R4BNG0</accession>
<keyword evidence="7" id="KW-1003">Cell membrane</keyword>
<evidence type="ECO:0000256" key="9">
    <source>
        <dbReference type="ARBA" id="ARBA00023136"/>
    </source>
</evidence>
<dbReference type="GO" id="GO:0005886">
    <property type="term" value="C:plasma membrane"/>
    <property type="evidence" value="ECO:0007669"/>
    <property type="project" value="UniProtKB-SubCell"/>
</dbReference>
<dbReference type="EC" id="3.6.1.11" evidence="5"/>
<comment type="catalytic activity">
    <reaction evidence="10">
        <text>[phosphate](n) + H2O = [phosphate](n-1) + phosphate + H(+)</text>
        <dbReference type="Rhea" id="RHEA:21528"/>
        <dbReference type="Rhea" id="RHEA-COMP:9859"/>
        <dbReference type="Rhea" id="RHEA-COMP:14279"/>
        <dbReference type="ChEBI" id="CHEBI:15377"/>
        <dbReference type="ChEBI" id="CHEBI:15378"/>
        <dbReference type="ChEBI" id="CHEBI:16838"/>
        <dbReference type="ChEBI" id="CHEBI:43474"/>
        <dbReference type="EC" id="3.6.1.11"/>
    </reaction>
</comment>
<evidence type="ECO:0000256" key="1">
    <source>
        <dbReference type="ARBA" id="ARBA00001946"/>
    </source>
</evidence>
<dbReference type="AlphaFoldDB" id="A0A2R4BNG0"/>
<dbReference type="FunFam" id="3.30.420.40:FF:000023">
    <property type="entry name" value="Guanosine-5'-triphosphate,3'-diphosphate pyrophosphatase"/>
    <property type="match status" value="1"/>
</dbReference>
<evidence type="ECO:0000256" key="3">
    <source>
        <dbReference type="ARBA" id="ARBA00007125"/>
    </source>
</evidence>
<dbReference type="Gene3D" id="1.10.3210.10">
    <property type="entry name" value="Hypothetical protein af1432"/>
    <property type="match status" value="1"/>
</dbReference>